<organism evidence="3 4">
    <name type="scientific">Actinokineospora cianjurensis</name>
    <dbReference type="NCBI Taxonomy" id="585224"/>
    <lineage>
        <taxon>Bacteria</taxon>
        <taxon>Bacillati</taxon>
        <taxon>Actinomycetota</taxon>
        <taxon>Actinomycetes</taxon>
        <taxon>Pseudonocardiales</taxon>
        <taxon>Pseudonocardiaceae</taxon>
        <taxon>Actinokineospora</taxon>
    </lineage>
</organism>
<dbReference type="Proteomes" id="UP000282454">
    <property type="component" value="Unassembled WGS sequence"/>
</dbReference>
<name>A0A421B3J0_9PSEU</name>
<dbReference type="EMBL" id="RCDD01000002">
    <property type="protein sequence ID" value="RLK58895.1"/>
    <property type="molecule type" value="Genomic_DNA"/>
</dbReference>
<evidence type="ECO:0000256" key="1">
    <source>
        <dbReference type="SAM" id="MobiDB-lite"/>
    </source>
</evidence>
<feature type="transmembrane region" description="Helical" evidence="2">
    <location>
        <begin position="136"/>
        <end position="154"/>
    </location>
</feature>
<evidence type="ECO:0000256" key="2">
    <source>
        <dbReference type="SAM" id="Phobius"/>
    </source>
</evidence>
<accession>A0A421B3J0</accession>
<protein>
    <submittedName>
        <fullName evidence="3">Uncharacterized protein</fullName>
    </submittedName>
</protein>
<keyword evidence="4" id="KW-1185">Reference proteome</keyword>
<keyword evidence="2" id="KW-1133">Transmembrane helix</keyword>
<sequence>MSSDDAGAGAWPVLFRGPERLGWRFSDRAAHRQVFAEPEPVWRGEAVRAPGSLVPSVLLPVACGFLGGARAQVREDALDHHLWRVEVDADRRGGEARPVAVGVLVLVLAGGFLTWLVSGVYSWFHEATALSLDTTMLWAAAMAVPAAGVAWWTWSRLVRGLKNVVCDSWSLSYRRHEQRLVEWAARRDRFDDGERERLATISDWTAAPLSPAVTRVSVIGDNAYGTEALLTVLGSSILADGGSVTVLDLTGDIVAGELVRGARQTGYPVAFRLLPTELPEVDLLAGLGGEQVARLLVEARHGGQARQDQGVRGVDERILAQVLDVLAADGLSMGRIAAALRVAMRARVRDTDEALLSLDERSALRRSFSDEYRRQVLPNLRDLEAMTGPLAAMGTGEVSALVGRLRVLSMSSEWTSAQADVLADLLVGWAARQVIDDPGAVPTLVLTAADRLAVRHLDRLTELCERRGVRLVALFRRFEDVTARVIGRGVVAFLRLDDPRQAARAADFIGREYTFTVSQLSTTLGGQETHSVANSVSNANNYGESHNESTNRSKTRSANRGDSAKSRVPKTTNLSRSKGWSEADTQSWSRTRTWGTTVSDATTESWSDGETRQRVHEHRVDPEVIKNLPDYAMLVVEPPTDGTPRQVRPVELNPEIALLATGGSPWQRP</sequence>
<keyword evidence="2" id="KW-0472">Membrane</keyword>
<feature type="compositionally biased region" description="Polar residues" evidence="1">
    <location>
        <begin position="569"/>
        <end position="608"/>
    </location>
</feature>
<feature type="transmembrane region" description="Helical" evidence="2">
    <location>
        <begin position="99"/>
        <end position="124"/>
    </location>
</feature>
<comment type="caution">
    <text evidence="3">The sequence shown here is derived from an EMBL/GenBank/DDBJ whole genome shotgun (WGS) entry which is preliminary data.</text>
</comment>
<gene>
    <name evidence="3" type="ORF">CLV68_3375</name>
</gene>
<evidence type="ECO:0000313" key="4">
    <source>
        <dbReference type="Proteomes" id="UP000282454"/>
    </source>
</evidence>
<keyword evidence="2" id="KW-0812">Transmembrane</keyword>
<dbReference type="RefSeq" id="WP_121391811.1">
    <property type="nucleotide sequence ID" value="NZ_RCDD01000002.1"/>
</dbReference>
<dbReference type="OrthoDB" id="3797687at2"/>
<reference evidence="3 4" key="1">
    <citation type="submission" date="2018-10" db="EMBL/GenBank/DDBJ databases">
        <title>Genomic Encyclopedia of Archaeal and Bacterial Type Strains, Phase II (KMG-II): from individual species to whole genera.</title>
        <authorList>
            <person name="Goeker M."/>
        </authorList>
    </citation>
    <scope>NUCLEOTIDE SEQUENCE [LARGE SCALE GENOMIC DNA]</scope>
    <source>
        <strain evidence="3 4">DSM 45657</strain>
    </source>
</reference>
<dbReference type="AlphaFoldDB" id="A0A421B3J0"/>
<proteinExistence type="predicted"/>
<feature type="region of interest" description="Disordered" evidence="1">
    <location>
        <begin position="536"/>
        <end position="617"/>
    </location>
</feature>
<evidence type="ECO:0000313" key="3">
    <source>
        <dbReference type="EMBL" id="RLK58895.1"/>
    </source>
</evidence>